<feature type="transmembrane region" description="Helical" evidence="5">
    <location>
        <begin position="202"/>
        <end position="220"/>
    </location>
</feature>
<accession>A0A176QED1</accession>
<feature type="domain" description="Integral membrane bound transporter" evidence="6">
    <location>
        <begin position="216"/>
        <end position="337"/>
    </location>
</feature>
<comment type="subcellular location">
    <subcellularLocation>
        <location evidence="1">Membrane</location>
        <topology evidence="1">Multi-pass membrane protein</topology>
    </subcellularLocation>
</comment>
<dbReference type="STRING" id="262209.AWH69_08445"/>
<feature type="transmembrane region" description="Helical" evidence="5">
    <location>
        <begin position="36"/>
        <end position="57"/>
    </location>
</feature>
<evidence type="ECO:0000256" key="2">
    <source>
        <dbReference type="ARBA" id="ARBA00022692"/>
    </source>
</evidence>
<dbReference type="GO" id="GO:0016020">
    <property type="term" value="C:membrane"/>
    <property type="evidence" value="ECO:0007669"/>
    <property type="project" value="UniProtKB-SubCell"/>
</dbReference>
<dbReference type="AlphaFoldDB" id="A0A176QED1"/>
<evidence type="ECO:0000256" key="5">
    <source>
        <dbReference type="SAM" id="Phobius"/>
    </source>
</evidence>
<dbReference type="InterPro" id="IPR049453">
    <property type="entry name" value="Memb_transporter_dom"/>
</dbReference>
<organism evidence="7 8">
    <name type="scientific">Janibacter melonis</name>
    <dbReference type="NCBI Taxonomy" id="262209"/>
    <lineage>
        <taxon>Bacteria</taxon>
        <taxon>Bacillati</taxon>
        <taxon>Actinomycetota</taxon>
        <taxon>Actinomycetes</taxon>
        <taxon>Micrococcales</taxon>
        <taxon>Intrasporangiaceae</taxon>
        <taxon>Janibacter</taxon>
    </lineage>
</organism>
<gene>
    <name evidence="7" type="ORF">AWH69_08445</name>
</gene>
<feature type="transmembrane region" description="Helical" evidence="5">
    <location>
        <begin position="155"/>
        <end position="174"/>
    </location>
</feature>
<keyword evidence="2 5" id="KW-0812">Transmembrane</keyword>
<sequence>MLGRVGAAVGEVARASVEVGPHAGAHRVALRAGVSVLVPLAVLVLAGRVDLTPYAAFGAMTSLYGRHHGHVDRSGMQLGAATAFTATVGLGVLAAALPGQHAWLVVLVGALVAGAGQVLADALAWHPPGSTFLVFAFCVCASIPGLGLLDVPLALAVSALSAAFSLLVGHVGVLRDRTGYRVPTLPAMSVRTALGTPARRRWVAVVLGCALVGGSACLLVRFEHPYWGIVAAVAALGGADHRTRLVRAVHRAVGTVLGVLVAWPLLAAHPRGLAAVAVVCVTQIGAELFIGRNYALALLFITPLALMISQLAHEQPVGPLLLDRVGSTAVGAGVSLVAVVALLAARRTPS</sequence>
<feature type="transmembrane region" description="Helical" evidence="5">
    <location>
        <begin position="295"/>
        <end position="313"/>
    </location>
</feature>
<feature type="transmembrane region" description="Helical" evidence="5">
    <location>
        <begin position="325"/>
        <end position="345"/>
    </location>
</feature>
<comment type="caution">
    <text evidence="7">The sequence shown here is derived from an EMBL/GenBank/DDBJ whole genome shotgun (WGS) entry which is preliminary data.</text>
</comment>
<evidence type="ECO:0000313" key="8">
    <source>
        <dbReference type="Proteomes" id="UP000076976"/>
    </source>
</evidence>
<dbReference type="Pfam" id="PF13515">
    <property type="entry name" value="FUSC_2"/>
    <property type="match status" value="1"/>
</dbReference>
<name>A0A176QED1_9MICO</name>
<evidence type="ECO:0000256" key="3">
    <source>
        <dbReference type="ARBA" id="ARBA00022989"/>
    </source>
</evidence>
<keyword evidence="4 5" id="KW-0472">Membrane</keyword>
<proteinExistence type="predicted"/>
<evidence type="ECO:0000256" key="1">
    <source>
        <dbReference type="ARBA" id="ARBA00004141"/>
    </source>
</evidence>
<dbReference type="Proteomes" id="UP000076976">
    <property type="component" value="Unassembled WGS sequence"/>
</dbReference>
<evidence type="ECO:0000256" key="4">
    <source>
        <dbReference type="ARBA" id="ARBA00023136"/>
    </source>
</evidence>
<dbReference type="RefSeq" id="WP_068273965.1">
    <property type="nucleotide sequence ID" value="NZ_LQZG01000002.1"/>
</dbReference>
<feature type="transmembrane region" description="Helical" evidence="5">
    <location>
        <begin position="78"/>
        <end position="97"/>
    </location>
</feature>
<keyword evidence="3 5" id="KW-1133">Transmembrane helix</keyword>
<evidence type="ECO:0000313" key="7">
    <source>
        <dbReference type="EMBL" id="OAB88023.1"/>
    </source>
</evidence>
<feature type="transmembrane region" description="Helical" evidence="5">
    <location>
        <begin position="103"/>
        <end position="125"/>
    </location>
</feature>
<dbReference type="EMBL" id="LQZG01000002">
    <property type="protein sequence ID" value="OAB88023.1"/>
    <property type="molecule type" value="Genomic_DNA"/>
</dbReference>
<reference evidence="7 8" key="1">
    <citation type="submission" date="2016-01" db="EMBL/GenBank/DDBJ databases">
        <title>Janibacter melonis strain CD11_4 genome sequencing and assembly.</title>
        <authorList>
            <person name="Nair G.R."/>
            <person name="Kaur G."/>
            <person name="Chander A.M."/>
            <person name="Mayilraj S."/>
        </authorList>
    </citation>
    <scope>NUCLEOTIDE SEQUENCE [LARGE SCALE GENOMIC DNA]</scope>
    <source>
        <strain evidence="7 8">CD11-4</strain>
    </source>
</reference>
<keyword evidence="8" id="KW-1185">Reference proteome</keyword>
<evidence type="ECO:0000259" key="6">
    <source>
        <dbReference type="Pfam" id="PF13515"/>
    </source>
</evidence>
<protein>
    <recommendedName>
        <fullName evidence="6">Integral membrane bound transporter domain-containing protein</fullName>
    </recommendedName>
</protein>